<dbReference type="EMBL" id="JARBHB010000011">
    <property type="protein sequence ID" value="KAJ8872398.1"/>
    <property type="molecule type" value="Genomic_DNA"/>
</dbReference>
<protein>
    <submittedName>
        <fullName evidence="2">Uncharacterized protein</fullName>
    </submittedName>
</protein>
<evidence type="ECO:0000256" key="1">
    <source>
        <dbReference type="SAM" id="MobiDB-lite"/>
    </source>
</evidence>
<name>A0ABQ9GK40_9NEOP</name>
<evidence type="ECO:0000313" key="3">
    <source>
        <dbReference type="Proteomes" id="UP001159363"/>
    </source>
</evidence>
<sequence length="450" mass="50362">MVGAVQVQKLAPMSRTTNGYRGLESRRGRRVVRKKQRRNERAGKRENPRENPPTSGIARYDSRTRKSGNRAGPTSVKSNKYSSQPSSALQLSISSKEINRDDGLLLITSHLKRRIRRFISAQHISAFKDGAEQAADCLRRLAIKTGAPVTPTLALRFDSVLETHVMLLSAHVRHVQVTSRKCAGPRWLSGRWGVILPRPRQLPDGHPFGRPPFRRHSRNGPGLRDSHESARATRRHRTPTQLTSLSAGPSWHPTVEWPRPRTRRLPSPSLPGIKLPLLDTQAFVSRRTRDWSSAPTERLDFSPPNKTNRVQSLAGSLPDFRMWKSWKRASCESNPLCRCRATSPLERKQLNDGGTAGRRECLQIRLPACQLPLPGALQVVLPLYFTWVGRAKPPISSSTVTFAAPSSPGPTLPPHHSLPHVLPSLIQQLQALIFMLKPLYPTIHEDASRT</sequence>
<gene>
    <name evidence="2" type="ORF">PR048_026002</name>
</gene>
<proteinExistence type="predicted"/>
<comment type="caution">
    <text evidence="2">The sequence shown here is derived from an EMBL/GenBank/DDBJ whole genome shotgun (WGS) entry which is preliminary data.</text>
</comment>
<accession>A0ABQ9GK40</accession>
<feature type="compositionally biased region" description="Basic residues" evidence="1">
    <location>
        <begin position="27"/>
        <end position="38"/>
    </location>
</feature>
<organism evidence="2 3">
    <name type="scientific">Dryococelus australis</name>
    <dbReference type="NCBI Taxonomy" id="614101"/>
    <lineage>
        <taxon>Eukaryota</taxon>
        <taxon>Metazoa</taxon>
        <taxon>Ecdysozoa</taxon>
        <taxon>Arthropoda</taxon>
        <taxon>Hexapoda</taxon>
        <taxon>Insecta</taxon>
        <taxon>Pterygota</taxon>
        <taxon>Neoptera</taxon>
        <taxon>Polyneoptera</taxon>
        <taxon>Phasmatodea</taxon>
        <taxon>Verophasmatodea</taxon>
        <taxon>Anareolatae</taxon>
        <taxon>Phasmatidae</taxon>
        <taxon>Eurycanthinae</taxon>
        <taxon>Dryococelus</taxon>
    </lineage>
</organism>
<feature type="region of interest" description="Disordered" evidence="1">
    <location>
        <begin position="199"/>
        <end position="272"/>
    </location>
</feature>
<reference evidence="2 3" key="1">
    <citation type="submission" date="2023-02" db="EMBL/GenBank/DDBJ databases">
        <title>LHISI_Scaffold_Assembly.</title>
        <authorList>
            <person name="Stuart O.P."/>
            <person name="Cleave R."/>
            <person name="Magrath M.J.L."/>
            <person name="Mikheyev A.S."/>
        </authorList>
    </citation>
    <scope>NUCLEOTIDE SEQUENCE [LARGE SCALE GENOMIC DNA]</scope>
    <source>
        <strain evidence="2">Daus_M_001</strain>
        <tissue evidence="2">Leg muscle</tissue>
    </source>
</reference>
<dbReference type="Proteomes" id="UP001159363">
    <property type="component" value="Chromosome 10"/>
</dbReference>
<feature type="region of interest" description="Disordered" evidence="1">
    <location>
        <begin position="1"/>
        <end position="88"/>
    </location>
</feature>
<evidence type="ECO:0000313" key="2">
    <source>
        <dbReference type="EMBL" id="KAJ8872398.1"/>
    </source>
</evidence>
<feature type="compositionally biased region" description="Basic and acidic residues" evidence="1">
    <location>
        <begin position="39"/>
        <end position="49"/>
    </location>
</feature>
<keyword evidence="3" id="KW-1185">Reference proteome</keyword>
<feature type="compositionally biased region" description="Polar residues" evidence="1">
    <location>
        <begin position="75"/>
        <end position="88"/>
    </location>
</feature>